<proteinExistence type="predicted"/>
<keyword evidence="1" id="KW-0472">Membrane</keyword>
<accession>F0W1R0</accession>
<sequence length="702" mass="80178">MSDIGTNRLRRRSFVESSEEDEIITVSSTFSTVSTIGSDDHVNGSHSNPGVVHTIFHGALFESTRNNKSNRQNAFNVLYPIPIAKRLSQRAWTKTSDWIRRMYRSYQLGCRIMLRNAICSILSTLISCSITLFAFTRRYVNTAFHAISRRRSRSDHKGNEYRIFHLSSYTYESQWLQLAALFLLCFQAVCLLFHVENFHLHVEDCQYQVEMISGVAAPSISRRDQWTIPSPQSLTDAAKTMINRMPSTEASLTNTIPASRVSSSQTTSIRYLQQRFEVPYDHPDPPQPSTCIALKPQAELFGPANDIAYLLPRSRLTISKSELSDRQIYWHGEAFKSKHSGLLISQEPLQSRFEWTFQSHPTEFSRDDNAQHVYATYIPLHSFHLDMFPTYFPDIIFVKSVAALKKMQSFRDLERKKYTQLPRESINGIPESKYAQSRSQFSIYYLPLAGSVSDIYDRSIDKNWDAFLHVVVTRSNEEQQWTRHILTLWIDHPVWPRLVLRVTDLQMVDLDKRDALCASYAKLLEGREVSNIDIDCSVDASHFSGLRQLRNEIGFHLFPSPLDASDTEEDMVMQSAAAGAIPIVFDSVVMGEYIPSGCGIRIGKIDSEDPMSDGMRFPSVQVDPQSVLEGIEVAQRLSPSHRVRMGRASRTQYLKMRTELLTAVAAIDTGICDSNVRLTPDRGSEKRIHRQVDLNRLEAFLY</sequence>
<dbReference type="EMBL" id="FR824052">
    <property type="protein sequence ID" value="CCA14989.1"/>
    <property type="molecule type" value="Genomic_DNA"/>
</dbReference>
<organism evidence="2">
    <name type="scientific">Albugo laibachii Nc14</name>
    <dbReference type="NCBI Taxonomy" id="890382"/>
    <lineage>
        <taxon>Eukaryota</taxon>
        <taxon>Sar</taxon>
        <taxon>Stramenopiles</taxon>
        <taxon>Oomycota</taxon>
        <taxon>Peronosporomycetes</taxon>
        <taxon>Albuginales</taxon>
        <taxon>Albuginaceae</taxon>
        <taxon>Albugo</taxon>
    </lineage>
</organism>
<keyword evidence="1" id="KW-0812">Transmembrane</keyword>
<keyword evidence="1" id="KW-1133">Transmembrane helix</keyword>
<evidence type="ECO:0000313" key="2">
    <source>
        <dbReference type="EMBL" id="CCA14989.1"/>
    </source>
</evidence>
<reference evidence="2" key="2">
    <citation type="submission" date="2011-02" db="EMBL/GenBank/DDBJ databases">
        <authorList>
            <person name="MacLean D."/>
        </authorList>
    </citation>
    <scope>NUCLEOTIDE SEQUENCE</scope>
</reference>
<name>F0W1R0_9STRA</name>
<protein>
    <submittedName>
        <fullName evidence="2">Uncharacterized protein AlNc14C7G990</fullName>
    </submittedName>
</protein>
<feature type="transmembrane region" description="Helical" evidence="1">
    <location>
        <begin position="112"/>
        <end position="135"/>
    </location>
</feature>
<gene>
    <name evidence="2" type="primary">AlNc14C7G990</name>
    <name evidence="2" type="ORF">ALNC14_011320</name>
</gene>
<dbReference type="AlphaFoldDB" id="F0W1R0"/>
<reference evidence="2" key="1">
    <citation type="journal article" date="2011" name="PLoS Biol.">
        <title>Gene gain and loss during evolution of obligate parasitism in the white rust pathogen of Arabidopsis thaliana.</title>
        <authorList>
            <person name="Kemen E."/>
            <person name="Gardiner A."/>
            <person name="Schultz-Larsen T."/>
            <person name="Kemen A.C."/>
            <person name="Balmuth A.L."/>
            <person name="Robert-Seilaniantz A."/>
            <person name="Bailey K."/>
            <person name="Holub E."/>
            <person name="Studholme D.J."/>
            <person name="Maclean D."/>
            <person name="Jones J.D."/>
        </authorList>
    </citation>
    <scope>NUCLEOTIDE SEQUENCE</scope>
</reference>
<evidence type="ECO:0000256" key="1">
    <source>
        <dbReference type="SAM" id="Phobius"/>
    </source>
</evidence>
<dbReference type="HOGENOM" id="CLU_356622_0_0_1"/>